<name>A0A9W7DGP2_AMBMO</name>
<evidence type="ECO:0000313" key="3">
    <source>
        <dbReference type="Proteomes" id="UP001165063"/>
    </source>
</evidence>
<feature type="region of interest" description="Disordered" evidence="1">
    <location>
        <begin position="170"/>
        <end position="223"/>
    </location>
</feature>
<feature type="compositionally biased region" description="Polar residues" evidence="1">
    <location>
        <begin position="439"/>
        <end position="448"/>
    </location>
</feature>
<dbReference type="AlphaFoldDB" id="A0A9W7DGP2"/>
<feature type="compositionally biased region" description="Acidic residues" evidence="1">
    <location>
        <begin position="484"/>
        <end position="502"/>
    </location>
</feature>
<proteinExistence type="predicted"/>
<dbReference type="EMBL" id="BSXU01002825">
    <property type="protein sequence ID" value="GMG39306.1"/>
    <property type="molecule type" value="Genomic_DNA"/>
</dbReference>
<feature type="compositionally biased region" description="Basic and acidic residues" evidence="1">
    <location>
        <begin position="352"/>
        <end position="363"/>
    </location>
</feature>
<feature type="compositionally biased region" description="Basic and acidic residues" evidence="1">
    <location>
        <begin position="242"/>
        <end position="251"/>
    </location>
</feature>
<evidence type="ECO:0000313" key="2">
    <source>
        <dbReference type="EMBL" id="GMG39306.1"/>
    </source>
</evidence>
<feature type="region of interest" description="Disordered" evidence="1">
    <location>
        <begin position="328"/>
        <end position="536"/>
    </location>
</feature>
<feature type="compositionally biased region" description="Basic residues" evidence="1">
    <location>
        <begin position="507"/>
        <end position="516"/>
    </location>
</feature>
<feature type="region of interest" description="Disordered" evidence="1">
    <location>
        <begin position="242"/>
        <end position="310"/>
    </location>
</feature>
<feature type="compositionally biased region" description="Polar residues" evidence="1">
    <location>
        <begin position="288"/>
        <end position="304"/>
    </location>
</feature>
<comment type="caution">
    <text evidence="2">The sequence shown here is derived from an EMBL/GenBank/DDBJ whole genome shotgun (WGS) entry which is preliminary data.</text>
</comment>
<feature type="compositionally biased region" description="Low complexity" evidence="1">
    <location>
        <begin position="371"/>
        <end position="382"/>
    </location>
</feature>
<accession>A0A9W7DGP2</accession>
<feature type="compositionally biased region" description="Acidic residues" evidence="1">
    <location>
        <begin position="456"/>
        <end position="465"/>
    </location>
</feature>
<feature type="compositionally biased region" description="Basic and acidic residues" evidence="1">
    <location>
        <begin position="275"/>
        <end position="284"/>
    </location>
</feature>
<dbReference type="Proteomes" id="UP001165063">
    <property type="component" value="Unassembled WGS sequence"/>
</dbReference>
<protein>
    <submittedName>
        <fullName evidence="2">Unnamed protein product</fullName>
    </submittedName>
</protein>
<feature type="compositionally biased region" description="Basic and acidic residues" evidence="1">
    <location>
        <begin position="400"/>
        <end position="410"/>
    </location>
</feature>
<feature type="compositionally biased region" description="Polar residues" evidence="1">
    <location>
        <begin position="341"/>
        <end position="351"/>
    </location>
</feature>
<keyword evidence="3" id="KW-1185">Reference proteome</keyword>
<feature type="compositionally biased region" description="Low complexity" evidence="1">
    <location>
        <begin position="466"/>
        <end position="480"/>
    </location>
</feature>
<reference evidence="2" key="1">
    <citation type="submission" date="2023-04" db="EMBL/GenBank/DDBJ databases">
        <title>Ambrosiozyma monospora NBRC 1965.</title>
        <authorList>
            <person name="Ichikawa N."/>
            <person name="Sato H."/>
            <person name="Tonouchi N."/>
        </authorList>
    </citation>
    <scope>NUCLEOTIDE SEQUENCE</scope>
    <source>
        <strain evidence="2">NBRC 1965</strain>
    </source>
</reference>
<sequence length="536" mass="60881">MGKNAPIIGYDDLAEELRLLRTDKDEPIPTEVSRRVLFDFDAPIPLLPIYLGYKKYDHPDSKVYPIDFNEKNAIDIIAENIGTLTFFQKIYINLECHFIEIFPHYIRNGQMVCLQHVRIAVNYLLQENPAAFHDEPIYSLIQLYERLVESENDDAMITGLDTPVVPYISDEEPEYEGSDGFGSENGDNKDKDDDSNDDDDSDNDDNDDEDEEEENKDDEIDDLVLFDFDDDLQEMMSFEIEKERKLKQEKKTVKKGGKYNDSKKTTPSKQQSDSSKIDSAKEPEDSTSDASKTSNSNTESQNTRLEMAEIDKEFPIQKVLYVDSLPFQKNKTSKEDGKAKNQLSKVSSNASKTDKDSSSDHINNEILVPATQSTQSTQSTQTPNSKASSLNKDSINSSRLESDGKDKENSYMEISPAKYTSPLPRIRSSKRRNNISSRTEIATSNWGSSKAAPLELDGESDDEEQQLQQQKQKGVGTKSSNMFDFEDIEDDDDDDYSDDDLDSLFTPHKRNKRKSKYIGAPKTKTSKKSFVKYPPI</sequence>
<gene>
    <name evidence="2" type="ORF">Amon01_000522800</name>
</gene>
<feature type="compositionally biased region" description="Polar residues" evidence="1">
    <location>
        <begin position="383"/>
        <end position="399"/>
    </location>
</feature>
<evidence type="ECO:0000256" key="1">
    <source>
        <dbReference type="SAM" id="MobiDB-lite"/>
    </source>
</evidence>
<feature type="compositionally biased region" description="Acidic residues" evidence="1">
    <location>
        <begin position="193"/>
        <end position="223"/>
    </location>
</feature>
<organism evidence="2 3">
    <name type="scientific">Ambrosiozyma monospora</name>
    <name type="common">Yeast</name>
    <name type="synonym">Endomycopsis monosporus</name>
    <dbReference type="NCBI Taxonomy" id="43982"/>
    <lineage>
        <taxon>Eukaryota</taxon>
        <taxon>Fungi</taxon>
        <taxon>Dikarya</taxon>
        <taxon>Ascomycota</taxon>
        <taxon>Saccharomycotina</taxon>
        <taxon>Pichiomycetes</taxon>
        <taxon>Pichiales</taxon>
        <taxon>Pichiaceae</taxon>
        <taxon>Ambrosiozyma</taxon>
    </lineage>
</organism>